<dbReference type="EMBL" id="AMCI01000924">
    <property type="protein sequence ID" value="EJX07264.1"/>
    <property type="molecule type" value="Genomic_DNA"/>
</dbReference>
<accession>J9GJ61</accession>
<dbReference type="AlphaFoldDB" id="J9GJ61"/>
<protein>
    <submittedName>
        <fullName evidence="1">Uncharacterized protein</fullName>
    </submittedName>
</protein>
<reference evidence="1" key="1">
    <citation type="journal article" date="2012" name="PLoS ONE">
        <title>Gene sets for utilization of primary and secondary nutrition supplies in the distal gut of endangered iberian lynx.</title>
        <authorList>
            <person name="Alcaide M."/>
            <person name="Messina E."/>
            <person name="Richter M."/>
            <person name="Bargiela R."/>
            <person name="Peplies J."/>
            <person name="Huws S.A."/>
            <person name="Newbold C.J."/>
            <person name="Golyshin P.N."/>
            <person name="Simon M.A."/>
            <person name="Lopez G."/>
            <person name="Yakimov M.M."/>
            <person name="Ferrer M."/>
        </authorList>
    </citation>
    <scope>NUCLEOTIDE SEQUENCE</scope>
</reference>
<gene>
    <name evidence="1" type="ORF">EVA_04625</name>
</gene>
<organism evidence="1">
    <name type="scientific">gut metagenome</name>
    <dbReference type="NCBI Taxonomy" id="749906"/>
    <lineage>
        <taxon>unclassified sequences</taxon>
        <taxon>metagenomes</taxon>
        <taxon>organismal metagenomes</taxon>
    </lineage>
</organism>
<proteinExistence type="predicted"/>
<sequence>MCRFHFLHIILPYRKVFHFCDPLFIGCGRAYQLIFFIIIFTDTIRRLDIFCSIDFKGDFT</sequence>
<comment type="caution">
    <text evidence="1">The sequence shown here is derived from an EMBL/GenBank/DDBJ whole genome shotgun (WGS) entry which is preliminary data.</text>
</comment>
<name>J9GJ61_9ZZZZ</name>
<evidence type="ECO:0000313" key="1">
    <source>
        <dbReference type="EMBL" id="EJX07264.1"/>
    </source>
</evidence>